<feature type="transmembrane region" description="Helical" evidence="5">
    <location>
        <begin position="38"/>
        <end position="61"/>
    </location>
</feature>
<organism evidence="7 8">
    <name type="scientific">candidate division WS6 bacterium OLB20</name>
    <dbReference type="NCBI Taxonomy" id="1617426"/>
    <lineage>
        <taxon>Bacteria</taxon>
        <taxon>Candidatus Dojkabacteria</taxon>
    </lineage>
</organism>
<keyword evidence="4 5" id="KW-0472">Membrane</keyword>
<accession>A0A136LXQ0</accession>
<keyword evidence="2 5" id="KW-0812">Transmembrane</keyword>
<dbReference type="Pfam" id="PF01699">
    <property type="entry name" value="Na_Ca_ex"/>
    <property type="match status" value="2"/>
</dbReference>
<dbReference type="InterPro" id="IPR044880">
    <property type="entry name" value="NCX_ion-bd_dom_sf"/>
</dbReference>
<feature type="transmembrane region" description="Helical" evidence="5">
    <location>
        <begin position="293"/>
        <end position="312"/>
    </location>
</feature>
<dbReference type="InterPro" id="IPR004837">
    <property type="entry name" value="NaCa_Exmemb"/>
</dbReference>
<feature type="transmembrane region" description="Helical" evidence="5">
    <location>
        <begin position="6"/>
        <end position="26"/>
    </location>
</feature>
<dbReference type="STRING" id="1617426.TR69_WS6001000435"/>
<dbReference type="PANTHER" id="PTHR10846">
    <property type="entry name" value="SODIUM/POTASSIUM/CALCIUM EXCHANGER"/>
    <property type="match status" value="1"/>
</dbReference>
<feature type="domain" description="Sodium/calcium exchanger membrane region" evidence="6">
    <location>
        <begin position="6"/>
        <end position="144"/>
    </location>
</feature>
<dbReference type="GO" id="GO:0008273">
    <property type="term" value="F:calcium, potassium:sodium antiporter activity"/>
    <property type="evidence" value="ECO:0007669"/>
    <property type="project" value="TreeGrafter"/>
</dbReference>
<dbReference type="GO" id="GO:0005262">
    <property type="term" value="F:calcium channel activity"/>
    <property type="evidence" value="ECO:0007669"/>
    <property type="project" value="TreeGrafter"/>
</dbReference>
<comment type="caution">
    <text evidence="7">The sequence shown here is derived from an EMBL/GenBank/DDBJ whole genome shotgun (WGS) entry which is preliminary data.</text>
</comment>
<dbReference type="Gene3D" id="1.20.1420.30">
    <property type="entry name" value="NCX, central ion-binding region"/>
    <property type="match status" value="1"/>
</dbReference>
<feature type="transmembrane region" description="Helical" evidence="5">
    <location>
        <begin position="234"/>
        <end position="256"/>
    </location>
</feature>
<evidence type="ECO:0000256" key="3">
    <source>
        <dbReference type="ARBA" id="ARBA00022989"/>
    </source>
</evidence>
<evidence type="ECO:0000313" key="8">
    <source>
        <dbReference type="Proteomes" id="UP000070457"/>
    </source>
</evidence>
<feature type="transmembrane region" description="Helical" evidence="5">
    <location>
        <begin position="162"/>
        <end position="187"/>
    </location>
</feature>
<dbReference type="EMBL" id="JYNZ01000003">
    <property type="protein sequence ID" value="KXK26432.1"/>
    <property type="molecule type" value="Genomic_DNA"/>
</dbReference>
<evidence type="ECO:0000259" key="6">
    <source>
        <dbReference type="Pfam" id="PF01699"/>
    </source>
</evidence>
<feature type="transmembrane region" description="Helical" evidence="5">
    <location>
        <begin position="73"/>
        <end position="94"/>
    </location>
</feature>
<dbReference type="AlphaFoldDB" id="A0A136LXQ0"/>
<evidence type="ECO:0000256" key="1">
    <source>
        <dbReference type="ARBA" id="ARBA00004141"/>
    </source>
</evidence>
<sequence length="313" mass="34039">MYTDALTIFAGMLVLVGASGLFVHAVSSAGRILKLREFSVVFVLLGFATVAPELFIGLNAVHAGIPELAFGNAIGTSIASLSFIGGMIAVFSHSFKTKNFFHHRDLSSLTISVVLLFLLASDGYLSRLDGTVLLIAFAYYLLNLIQYRKAFSLKIKEPKKTLAVHLFIMLVSLLAMHFSSQAIVFAGKDLAVTTGLTPFLIAVALIAPIGAIPELIVELELVRSKLSNLSFGDLFTSVVVNSTLVIGILSAVSPFTVQVTELVQFSVLFMVIILMLFNYFVRSRDELSWQEGLFLVISYFFFITSIFIVSGAA</sequence>
<proteinExistence type="predicted"/>
<reference evidence="7 8" key="1">
    <citation type="submission" date="2015-02" db="EMBL/GenBank/DDBJ databases">
        <title>Improved understanding of the partial-nitritation anammox process through 23 genomes representing the majority of the microbial community.</title>
        <authorList>
            <person name="Speth D.R."/>
            <person name="In T Zandt M."/>
            <person name="Guerrero Cruz S."/>
            <person name="Jetten M.S."/>
            <person name="Dutilh B.E."/>
        </authorList>
    </citation>
    <scope>NUCLEOTIDE SEQUENCE [LARGE SCALE GENOMIC DNA]</scope>
    <source>
        <strain evidence="7">OLB20</strain>
    </source>
</reference>
<evidence type="ECO:0000256" key="5">
    <source>
        <dbReference type="SAM" id="Phobius"/>
    </source>
</evidence>
<feature type="transmembrane region" description="Helical" evidence="5">
    <location>
        <begin position="199"/>
        <end position="222"/>
    </location>
</feature>
<dbReference type="InterPro" id="IPR004481">
    <property type="entry name" value="K/Na/Ca-exchanger"/>
</dbReference>
<feature type="transmembrane region" description="Helical" evidence="5">
    <location>
        <begin position="106"/>
        <end position="125"/>
    </location>
</feature>
<gene>
    <name evidence="7" type="ORF">TR69_WS6001000435</name>
</gene>
<evidence type="ECO:0000313" key="7">
    <source>
        <dbReference type="EMBL" id="KXK26432.1"/>
    </source>
</evidence>
<protein>
    <submittedName>
        <fullName evidence="7">Putative calcium/sodium:proton antiporter</fullName>
    </submittedName>
</protein>
<feature type="transmembrane region" description="Helical" evidence="5">
    <location>
        <begin position="131"/>
        <end position="150"/>
    </location>
</feature>
<feature type="transmembrane region" description="Helical" evidence="5">
    <location>
        <begin position="262"/>
        <end position="281"/>
    </location>
</feature>
<dbReference type="PANTHER" id="PTHR10846:SF8">
    <property type="entry name" value="INNER MEMBRANE PROTEIN YRBG"/>
    <property type="match status" value="1"/>
</dbReference>
<dbReference type="GO" id="GO:0006874">
    <property type="term" value="P:intracellular calcium ion homeostasis"/>
    <property type="evidence" value="ECO:0007669"/>
    <property type="project" value="TreeGrafter"/>
</dbReference>
<keyword evidence="3 5" id="KW-1133">Transmembrane helix</keyword>
<dbReference type="Proteomes" id="UP000070457">
    <property type="component" value="Unassembled WGS sequence"/>
</dbReference>
<evidence type="ECO:0000256" key="2">
    <source>
        <dbReference type="ARBA" id="ARBA00022692"/>
    </source>
</evidence>
<feature type="domain" description="Sodium/calcium exchanger membrane region" evidence="6">
    <location>
        <begin position="166"/>
        <end position="304"/>
    </location>
</feature>
<name>A0A136LXQ0_9BACT</name>
<comment type="subcellular location">
    <subcellularLocation>
        <location evidence="1">Membrane</location>
        <topology evidence="1">Multi-pass membrane protein</topology>
    </subcellularLocation>
</comment>
<evidence type="ECO:0000256" key="4">
    <source>
        <dbReference type="ARBA" id="ARBA00023136"/>
    </source>
</evidence>
<dbReference type="GO" id="GO:0005886">
    <property type="term" value="C:plasma membrane"/>
    <property type="evidence" value="ECO:0007669"/>
    <property type="project" value="TreeGrafter"/>
</dbReference>